<dbReference type="EMBL" id="LIAE01008315">
    <property type="protein sequence ID" value="PAV74592.1"/>
    <property type="molecule type" value="Genomic_DNA"/>
</dbReference>
<dbReference type="OrthoDB" id="5847018at2759"/>
<evidence type="ECO:0000256" key="1">
    <source>
        <dbReference type="SAM" id="Phobius"/>
    </source>
</evidence>
<dbReference type="Proteomes" id="UP000218231">
    <property type="component" value="Unassembled WGS sequence"/>
</dbReference>
<gene>
    <name evidence="2" type="ORF">WR25_12637</name>
</gene>
<keyword evidence="1" id="KW-1133">Transmembrane helix</keyword>
<name>A0A2A2KL36_9BILA</name>
<keyword evidence="3" id="KW-1185">Reference proteome</keyword>
<accession>A0A2A2KL36</accession>
<reference evidence="2 3" key="1">
    <citation type="journal article" date="2017" name="Curr. Biol.">
        <title>Genome architecture and evolution of a unichromosomal asexual nematode.</title>
        <authorList>
            <person name="Fradin H."/>
            <person name="Zegar C."/>
            <person name="Gutwein M."/>
            <person name="Lucas J."/>
            <person name="Kovtun M."/>
            <person name="Corcoran D."/>
            <person name="Baugh L.R."/>
            <person name="Kiontke K."/>
            <person name="Gunsalus K."/>
            <person name="Fitch D.H."/>
            <person name="Piano F."/>
        </authorList>
    </citation>
    <scope>NUCLEOTIDE SEQUENCE [LARGE SCALE GENOMIC DNA]</scope>
    <source>
        <strain evidence="2">PF1309</strain>
    </source>
</reference>
<proteinExistence type="predicted"/>
<dbReference type="AlphaFoldDB" id="A0A2A2KL36"/>
<protein>
    <submittedName>
        <fullName evidence="2">Uncharacterized protein</fullName>
    </submittedName>
</protein>
<evidence type="ECO:0000313" key="2">
    <source>
        <dbReference type="EMBL" id="PAV74592.1"/>
    </source>
</evidence>
<keyword evidence="1" id="KW-0472">Membrane</keyword>
<comment type="caution">
    <text evidence="2">The sequence shown here is derived from an EMBL/GenBank/DDBJ whole genome shotgun (WGS) entry which is preliminary data.</text>
</comment>
<keyword evidence="1" id="KW-0812">Transmembrane</keyword>
<evidence type="ECO:0000313" key="3">
    <source>
        <dbReference type="Proteomes" id="UP000218231"/>
    </source>
</evidence>
<organism evidence="2 3">
    <name type="scientific">Diploscapter pachys</name>
    <dbReference type="NCBI Taxonomy" id="2018661"/>
    <lineage>
        <taxon>Eukaryota</taxon>
        <taxon>Metazoa</taxon>
        <taxon>Ecdysozoa</taxon>
        <taxon>Nematoda</taxon>
        <taxon>Chromadorea</taxon>
        <taxon>Rhabditida</taxon>
        <taxon>Rhabditina</taxon>
        <taxon>Rhabditomorpha</taxon>
        <taxon>Rhabditoidea</taxon>
        <taxon>Rhabditidae</taxon>
        <taxon>Diploscapter</taxon>
    </lineage>
</organism>
<feature type="transmembrane region" description="Helical" evidence="1">
    <location>
        <begin position="6"/>
        <end position="36"/>
    </location>
</feature>
<sequence length="123" mass="13999">MITLPTSSLAICSIFILIIISFLMTILICLICKFYYENLHQIDSVMMDPFANSRQVEKQNGKECDVTGYEPPMYTTTNPPLIMCEIEGDPPEYFECGRASPLPSYNDIIYHDRLCSSMQNLLA</sequence>